<dbReference type="AlphaFoldDB" id="A0A445LHZ9"/>
<dbReference type="PROSITE" id="PS51294">
    <property type="entry name" value="HTH_MYB"/>
    <property type="match status" value="2"/>
</dbReference>
<feature type="domain" description="HTH myb-type" evidence="8">
    <location>
        <begin position="71"/>
        <end position="121"/>
    </location>
</feature>
<comment type="caution">
    <text evidence="9">The sequence shown here is derived from an EMBL/GenBank/DDBJ whole genome shotgun (WGS) entry which is preliminary data.</text>
</comment>
<proteinExistence type="predicted"/>
<dbReference type="Gene3D" id="1.10.10.60">
    <property type="entry name" value="Homeodomain-like"/>
    <property type="match status" value="2"/>
</dbReference>
<dbReference type="CDD" id="cd00167">
    <property type="entry name" value="SANT"/>
    <property type="match status" value="1"/>
</dbReference>
<name>A0A445LHZ9_GLYSO</name>
<sequence length="260" mass="30054">METMNVQVMRSLSDMVIKKGPWTEEEDSVLINYVNVHGEGHWNSLARSSGLKRTGKSCRLRWFNYLRPNVRRGNITLQEQLLILELHSHWGNRWAKIAEQLPGRTDNEIKNYWRTRVVKQAKQLKCHVNSKQFRDALRFVWMPRLMEQIQASSSSYGLDQTTLCNTQTHRDNSMVSSYSSEVDLQPPSLSDTSITSSSYNLIGDGGLSTESAEKGSIYSLWQHWDYSDIQAFEPCNGFGDADLWTDENMWFLQQHLADEL</sequence>
<dbReference type="GO" id="GO:0003700">
    <property type="term" value="F:DNA-binding transcription factor activity"/>
    <property type="evidence" value="ECO:0007669"/>
    <property type="project" value="InterPro"/>
</dbReference>
<evidence type="ECO:0000259" key="8">
    <source>
        <dbReference type="PROSITE" id="PS51294"/>
    </source>
</evidence>
<gene>
    <name evidence="9" type="ORF">D0Y65_002628</name>
</gene>
<dbReference type="SMR" id="A0A445LHZ9"/>
<accession>A0A445LHZ9</accession>
<dbReference type="InterPro" id="IPR044676">
    <property type="entry name" value="EOBI/EOBII-like_plant"/>
</dbReference>
<evidence type="ECO:0000256" key="5">
    <source>
        <dbReference type="ARBA" id="ARBA00023163"/>
    </source>
</evidence>
<dbReference type="SUPFAM" id="SSF46689">
    <property type="entry name" value="Homeodomain-like"/>
    <property type="match status" value="1"/>
</dbReference>
<dbReference type="Proteomes" id="UP000289340">
    <property type="component" value="Chromosome 2"/>
</dbReference>
<keyword evidence="10" id="KW-1185">Reference proteome</keyword>
<dbReference type="FunFam" id="1.10.10.60:FF:000107">
    <property type="entry name" value="MYB transcription factor"/>
    <property type="match status" value="1"/>
</dbReference>
<evidence type="ECO:0000256" key="1">
    <source>
        <dbReference type="ARBA" id="ARBA00004123"/>
    </source>
</evidence>
<dbReference type="InterPro" id="IPR009057">
    <property type="entry name" value="Homeodomain-like_sf"/>
</dbReference>
<evidence type="ECO:0000256" key="2">
    <source>
        <dbReference type="ARBA" id="ARBA00022737"/>
    </source>
</evidence>
<dbReference type="GO" id="GO:0005634">
    <property type="term" value="C:nucleus"/>
    <property type="evidence" value="ECO:0007669"/>
    <property type="project" value="UniProtKB-SubCell"/>
</dbReference>
<dbReference type="PROSITE" id="PS50090">
    <property type="entry name" value="MYB_LIKE"/>
    <property type="match status" value="2"/>
</dbReference>
<feature type="domain" description="HTH myb-type" evidence="8">
    <location>
        <begin position="14"/>
        <end position="70"/>
    </location>
</feature>
<evidence type="ECO:0000256" key="3">
    <source>
        <dbReference type="ARBA" id="ARBA00023015"/>
    </source>
</evidence>
<dbReference type="InterPro" id="IPR017930">
    <property type="entry name" value="Myb_dom"/>
</dbReference>
<evidence type="ECO:0000256" key="6">
    <source>
        <dbReference type="ARBA" id="ARBA00023242"/>
    </source>
</evidence>
<dbReference type="PANTHER" id="PTHR45675:SF124">
    <property type="entry name" value="EMISSION OF METHYL ANTHRANILATE 1"/>
    <property type="match status" value="1"/>
</dbReference>
<evidence type="ECO:0000313" key="10">
    <source>
        <dbReference type="Proteomes" id="UP000289340"/>
    </source>
</evidence>
<keyword evidence="3" id="KW-0805">Transcription regulation</keyword>
<keyword evidence="5" id="KW-0804">Transcription</keyword>
<feature type="domain" description="Myb-like" evidence="7">
    <location>
        <begin position="14"/>
        <end position="66"/>
    </location>
</feature>
<evidence type="ECO:0000259" key="7">
    <source>
        <dbReference type="PROSITE" id="PS50090"/>
    </source>
</evidence>
<dbReference type="GO" id="GO:0043565">
    <property type="term" value="F:sequence-specific DNA binding"/>
    <property type="evidence" value="ECO:0007669"/>
    <property type="project" value="InterPro"/>
</dbReference>
<feature type="domain" description="Myb-like" evidence="7">
    <location>
        <begin position="67"/>
        <end position="117"/>
    </location>
</feature>
<evidence type="ECO:0000256" key="4">
    <source>
        <dbReference type="ARBA" id="ARBA00023125"/>
    </source>
</evidence>
<reference evidence="9 10" key="1">
    <citation type="submission" date="2018-09" db="EMBL/GenBank/DDBJ databases">
        <title>A high-quality reference genome of wild soybean provides a powerful tool to mine soybean genomes.</title>
        <authorList>
            <person name="Xie M."/>
            <person name="Chung C.Y.L."/>
            <person name="Li M.-W."/>
            <person name="Wong F.-L."/>
            <person name="Chan T.-F."/>
            <person name="Lam H.-M."/>
        </authorList>
    </citation>
    <scope>NUCLEOTIDE SEQUENCE [LARGE SCALE GENOMIC DNA]</scope>
    <source>
        <strain evidence="10">cv. W05</strain>
        <tissue evidence="9">Hypocotyl of etiolated seedlings</tissue>
    </source>
</reference>
<keyword evidence="6" id="KW-0539">Nucleus</keyword>
<keyword evidence="2" id="KW-0677">Repeat</keyword>
<dbReference type="EMBL" id="QZWG01000002">
    <property type="protein sequence ID" value="RZC22853.1"/>
    <property type="molecule type" value="Genomic_DNA"/>
</dbReference>
<dbReference type="InterPro" id="IPR001005">
    <property type="entry name" value="SANT/Myb"/>
</dbReference>
<dbReference type="Pfam" id="PF00249">
    <property type="entry name" value="Myb_DNA-binding"/>
    <property type="match status" value="2"/>
</dbReference>
<comment type="subcellular location">
    <subcellularLocation>
        <location evidence="1">Nucleus</location>
    </subcellularLocation>
</comment>
<dbReference type="Gramene" id="XM_028336743.1">
    <property type="protein sequence ID" value="XP_028192544.1"/>
    <property type="gene ID" value="LOC114378192"/>
</dbReference>
<dbReference type="PANTHER" id="PTHR45675">
    <property type="entry name" value="MYB TRANSCRIPTION FACTOR-RELATED-RELATED"/>
    <property type="match status" value="1"/>
</dbReference>
<dbReference type="SMART" id="SM00717">
    <property type="entry name" value="SANT"/>
    <property type="match status" value="2"/>
</dbReference>
<protein>
    <submittedName>
        <fullName evidence="9">Transcription factor MYB2</fullName>
    </submittedName>
</protein>
<evidence type="ECO:0000313" key="9">
    <source>
        <dbReference type="EMBL" id="RZC22853.1"/>
    </source>
</evidence>
<dbReference type="FunFam" id="1.10.10.60:FF:000011">
    <property type="entry name" value="Myb transcription factor"/>
    <property type="match status" value="1"/>
</dbReference>
<organism evidence="9 10">
    <name type="scientific">Glycine soja</name>
    <name type="common">Wild soybean</name>
    <dbReference type="NCBI Taxonomy" id="3848"/>
    <lineage>
        <taxon>Eukaryota</taxon>
        <taxon>Viridiplantae</taxon>
        <taxon>Streptophyta</taxon>
        <taxon>Embryophyta</taxon>
        <taxon>Tracheophyta</taxon>
        <taxon>Spermatophyta</taxon>
        <taxon>Magnoliopsida</taxon>
        <taxon>eudicotyledons</taxon>
        <taxon>Gunneridae</taxon>
        <taxon>Pentapetalae</taxon>
        <taxon>rosids</taxon>
        <taxon>fabids</taxon>
        <taxon>Fabales</taxon>
        <taxon>Fabaceae</taxon>
        <taxon>Papilionoideae</taxon>
        <taxon>50 kb inversion clade</taxon>
        <taxon>NPAAA clade</taxon>
        <taxon>indigoferoid/millettioid clade</taxon>
        <taxon>Phaseoleae</taxon>
        <taxon>Glycine</taxon>
        <taxon>Glycine subgen. Soja</taxon>
    </lineage>
</organism>
<keyword evidence="4" id="KW-0238">DNA-binding</keyword>